<dbReference type="RefSeq" id="WP_188359658.1">
    <property type="nucleotide sequence ID" value="NZ_BMDC01000002.1"/>
</dbReference>
<feature type="region of interest" description="Disordered" evidence="1">
    <location>
        <begin position="120"/>
        <end position="139"/>
    </location>
</feature>
<reference evidence="2 3" key="1">
    <citation type="journal article" date="2014" name="Int. J. Syst. Evol. Microbiol.">
        <title>Complete genome sequence of Corynebacterium casei LMG S-19264T (=DSM 44701T), isolated from a smear-ripened cheese.</title>
        <authorList>
            <consortium name="US DOE Joint Genome Institute (JGI-PGF)"/>
            <person name="Walter F."/>
            <person name="Albersmeier A."/>
            <person name="Kalinowski J."/>
            <person name="Ruckert C."/>
        </authorList>
    </citation>
    <scope>NUCLEOTIDE SEQUENCE [LARGE SCALE GENOMIC DNA]</scope>
    <source>
        <strain evidence="2 3">CCM 8669</strain>
    </source>
</reference>
<evidence type="ECO:0000256" key="1">
    <source>
        <dbReference type="SAM" id="MobiDB-lite"/>
    </source>
</evidence>
<organism evidence="2 3">
    <name type="scientific">Rothia aerolata</name>
    <dbReference type="NCBI Taxonomy" id="1812262"/>
    <lineage>
        <taxon>Bacteria</taxon>
        <taxon>Bacillati</taxon>
        <taxon>Actinomycetota</taxon>
        <taxon>Actinomycetes</taxon>
        <taxon>Micrococcales</taxon>
        <taxon>Micrococcaceae</taxon>
        <taxon>Rothia</taxon>
    </lineage>
</organism>
<evidence type="ECO:0008006" key="4">
    <source>
        <dbReference type="Google" id="ProtNLM"/>
    </source>
</evidence>
<dbReference type="AlphaFoldDB" id="A0A917MTB8"/>
<name>A0A917MTB8_9MICC</name>
<evidence type="ECO:0000313" key="2">
    <source>
        <dbReference type="EMBL" id="GGH63112.1"/>
    </source>
</evidence>
<keyword evidence="3" id="KW-1185">Reference proteome</keyword>
<dbReference type="EMBL" id="BMDC01000002">
    <property type="protein sequence ID" value="GGH63112.1"/>
    <property type="molecule type" value="Genomic_DNA"/>
</dbReference>
<dbReference type="Proteomes" id="UP000600171">
    <property type="component" value="Unassembled WGS sequence"/>
</dbReference>
<evidence type="ECO:0000313" key="3">
    <source>
        <dbReference type="Proteomes" id="UP000600171"/>
    </source>
</evidence>
<feature type="region of interest" description="Disordered" evidence="1">
    <location>
        <begin position="1"/>
        <end position="94"/>
    </location>
</feature>
<gene>
    <name evidence="2" type="ORF">GCM10007359_14050</name>
</gene>
<sequence length="256" mass="26857">MLAVALVLSGCSSDSSTDAQNQSSDTASASASAEQQGQPQASADSSPSAKDQQSAQSSDPSKKAQDDSSQSAEADPGKIESQGEEVKASQVALDQENVKTTENLYGQFENVLQNVETKTVDAPSAEEAEQLQENTATGENIALADKSAEEIDKVSTGSAADEFTASALEFANSGWSQEGSAKFVGEPKLADTEFQGKPAKLLEVCVDASDVKIKDSAGNVLTSDSTPKRSLNIFTLTEDNGSWKIAYREMPNNPDC</sequence>
<proteinExistence type="predicted"/>
<accession>A0A917MTB8</accession>
<protein>
    <recommendedName>
        <fullName evidence="4">ARC6 IMS domain-containing protein</fullName>
    </recommendedName>
</protein>
<feature type="compositionally biased region" description="Low complexity" evidence="1">
    <location>
        <begin position="19"/>
        <end position="59"/>
    </location>
</feature>
<comment type="caution">
    <text evidence="2">The sequence shown here is derived from an EMBL/GenBank/DDBJ whole genome shotgun (WGS) entry which is preliminary data.</text>
</comment>